<dbReference type="EMBL" id="AP026560">
    <property type="protein sequence ID" value="BDP43258.1"/>
    <property type="molecule type" value="Genomic_DNA"/>
</dbReference>
<accession>A0ABN6RIY2</accession>
<name>A0ABN6RIY2_9DEIO</name>
<dbReference type="Proteomes" id="UP001064971">
    <property type="component" value="Chromosome"/>
</dbReference>
<feature type="signal peptide" evidence="2">
    <location>
        <begin position="1"/>
        <end position="21"/>
    </location>
</feature>
<feature type="chain" id="PRO_5046928971" evidence="2">
    <location>
        <begin position="22"/>
        <end position="154"/>
    </location>
</feature>
<proteinExistence type="predicted"/>
<keyword evidence="4" id="KW-1185">Reference proteome</keyword>
<feature type="compositionally biased region" description="Basic and acidic residues" evidence="1">
    <location>
        <begin position="128"/>
        <end position="141"/>
    </location>
</feature>
<gene>
    <name evidence="3" type="ORF">DAETH_32270</name>
</gene>
<evidence type="ECO:0000256" key="2">
    <source>
        <dbReference type="SAM" id="SignalP"/>
    </source>
</evidence>
<protein>
    <submittedName>
        <fullName evidence="3">Uncharacterized protein</fullName>
    </submittedName>
</protein>
<organism evidence="3 4">
    <name type="scientific">Deinococcus aetherius</name>
    <dbReference type="NCBI Taxonomy" id="200252"/>
    <lineage>
        <taxon>Bacteria</taxon>
        <taxon>Thermotogati</taxon>
        <taxon>Deinococcota</taxon>
        <taxon>Deinococci</taxon>
        <taxon>Deinococcales</taxon>
        <taxon>Deinococcaceae</taxon>
        <taxon>Deinococcus</taxon>
    </lineage>
</organism>
<sequence>MTLTRTLALLTMIALASPAQALKLIIWDRELQTKLGYGETTGKGMTVQLVKDYTGPVVALFSREDEEKAAGLYASVQSRYDGFLRAGQLNLETPGGSVTLRRFLEGLKLNLLPQPAGQTLLLPGLRAATDKSKLGPDKSKAPADPATPSPQGDR</sequence>
<evidence type="ECO:0000313" key="4">
    <source>
        <dbReference type="Proteomes" id="UP001064971"/>
    </source>
</evidence>
<evidence type="ECO:0000256" key="1">
    <source>
        <dbReference type="SAM" id="MobiDB-lite"/>
    </source>
</evidence>
<dbReference type="RefSeq" id="WP_264775912.1">
    <property type="nucleotide sequence ID" value="NZ_AP026560.1"/>
</dbReference>
<feature type="region of interest" description="Disordered" evidence="1">
    <location>
        <begin position="123"/>
        <end position="154"/>
    </location>
</feature>
<keyword evidence="2" id="KW-0732">Signal</keyword>
<evidence type="ECO:0000313" key="3">
    <source>
        <dbReference type="EMBL" id="BDP43258.1"/>
    </source>
</evidence>
<reference evidence="3" key="1">
    <citation type="submission" date="2022-07" db="EMBL/GenBank/DDBJ databases">
        <title>Complete Genome Sequence of the Radioresistant Bacterium Deinococcus aetherius ST0316, Isolated from the Air Dust collected in Lower Stratosphere above Japan.</title>
        <authorList>
            <person name="Satoh K."/>
            <person name="Hagiwara K."/>
            <person name="Katsumata K."/>
            <person name="Kubo A."/>
            <person name="Yokobori S."/>
            <person name="Yamagishi A."/>
            <person name="Oono Y."/>
            <person name="Narumi I."/>
        </authorList>
    </citation>
    <scope>NUCLEOTIDE SEQUENCE</scope>
    <source>
        <strain evidence="3">ST0316</strain>
    </source>
</reference>